<dbReference type="AlphaFoldDB" id="A0A5E4URS2"/>
<evidence type="ECO:0000256" key="2">
    <source>
        <dbReference type="SAM" id="MobiDB-lite"/>
    </source>
</evidence>
<dbReference type="OrthoDB" id="9101476at2"/>
<dbReference type="EMBL" id="CABPRU010000004">
    <property type="protein sequence ID" value="VVE01709.1"/>
    <property type="molecule type" value="Genomic_DNA"/>
</dbReference>
<proteinExistence type="predicted"/>
<evidence type="ECO:0000313" key="3">
    <source>
        <dbReference type="EMBL" id="VVE01709.1"/>
    </source>
</evidence>
<sequence length="319" mass="35203">MKHPPKATEVKSRFSDLEALQEIEGLLSQRKALEQHADSIPAQIDAAKRQLEAIGGQILDAEMELLTAPEKSIPKITKQRDDLETQQVECELRIRRLQTQLAAIEARAPEIDEKITVAIGFVKLEATIASEEIQAALAEDIRRDVAALRRTYAKVRTLQALVPMPRTSDFLLDAYVPDIESCMRVDNGATHYNTAPNLLAEKNSDTERAAVEIAEALKPITDALHVCRAHRPYVPIAKRPQPYQFRGSNQGPARGLGSPIGEPAPPIPVNHPEPTFKGYKTAEAYQIKGDQSGIRTQQAAAAEMDMGRAIMQAAESREH</sequence>
<evidence type="ECO:0000256" key="1">
    <source>
        <dbReference type="SAM" id="Coils"/>
    </source>
</evidence>
<dbReference type="RefSeq" id="WP_150612811.1">
    <property type="nucleotide sequence ID" value="NZ_CABPRU010000004.1"/>
</dbReference>
<reference evidence="3 4" key="1">
    <citation type="submission" date="2019-08" db="EMBL/GenBank/DDBJ databases">
        <authorList>
            <person name="Peeters C."/>
        </authorList>
    </citation>
    <scope>NUCLEOTIDE SEQUENCE [LARGE SCALE GENOMIC DNA]</scope>
    <source>
        <strain evidence="3 4">LMG 31013</strain>
    </source>
</reference>
<dbReference type="Proteomes" id="UP000334380">
    <property type="component" value="Unassembled WGS sequence"/>
</dbReference>
<gene>
    <name evidence="3" type="ORF">PTE31013_02177</name>
</gene>
<keyword evidence="1" id="KW-0175">Coiled coil</keyword>
<name>A0A5E4URS2_9BURK</name>
<organism evidence="3 4">
    <name type="scientific">Pandoraea terrigena</name>
    <dbReference type="NCBI Taxonomy" id="2508292"/>
    <lineage>
        <taxon>Bacteria</taxon>
        <taxon>Pseudomonadati</taxon>
        <taxon>Pseudomonadota</taxon>
        <taxon>Betaproteobacteria</taxon>
        <taxon>Burkholderiales</taxon>
        <taxon>Burkholderiaceae</taxon>
        <taxon>Pandoraea</taxon>
    </lineage>
</organism>
<accession>A0A5E4URS2</accession>
<feature type="coiled-coil region" evidence="1">
    <location>
        <begin position="44"/>
        <end position="114"/>
    </location>
</feature>
<protein>
    <submittedName>
        <fullName evidence="3">Uncharacterized protein</fullName>
    </submittedName>
</protein>
<dbReference type="Gene3D" id="1.10.287.1490">
    <property type="match status" value="1"/>
</dbReference>
<evidence type="ECO:0000313" key="4">
    <source>
        <dbReference type="Proteomes" id="UP000334380"/>
    </source>
</evidence>
<feature type="region of interest" description="Disordered" evidence="2">
    <location>
        <begin position="241"/>
        <end position="266"/>
    </location>
</feature>
<keyword evidence="4" id="KW-1185">Reference proteome</keyword>